<protein>
    <submittedName>
        <fullName evidence="1">Uncharacterized protein</fullName>
    </submittedName>
</protein>
<evidence type="ECO:0000313" key="2">
    <source>
        <dbReference type="Proteomes" id="UP000076727"/>
    </source>
</evidence>
<dbReference type="AlphaFoldDB" id="A0A165SSI6"/>
<name>A0A165SSI6_9APHY</name>
<dbReference type="EMBL" id="KV429041">
    <property type="protein sequence ID" value="KZT72428.1"/>
    <property type="molecule type" value="Genomic_DNA"/>
</dbReference>
<proteinExistence type="predicted"/>
<reference evidence="1 2" key="1">
    <citation type="journal article" date="2016" name="Mol. Biol. Evol.">
        <title>Comparative Genomics of Early-Diverging Mushroom-Forming Fungi Provides Insights into the Origins of Lignocellulose Decay Capabilities.</title>
        <authorList>
            <person name="Nagy L.G."/>
            <person name="Riley R."/>
            <person name="Tritt A."/>
            <person name="Adam C."/>
            <person name="Daum C."/>
            <person name="Floudas D."/>
            <person name="Sun H."/>
            <person name="Yadav J.S."/>
            <person name="Pangilinan J."/>
            <person name="Larsson K.H."/>
            <person name="Matsuura K."/>
            <person name="Barry K."/>
            <person name="Labutti K."/>
            <person name="Kuo R."/>
            <person name="Ohm R.A."/>
            <person name="Bhattacharya S.S."/>
            <person name="Shirouzu T."/>
            <person name="Yoshinaga Y."/>
            <person name="Martin F.M."/>
            <person name="Grigoriev I.V."/>
            <person name="Hibbett D.S."/>
        </authorList>
    </citation>
    <scope>NUCLEOTIDE SEQUENCE [LARGE SCALE GENOMIC DNA]</scope>
    <source>
        <strain evidence="1 2">L-15889</strain>
    </source>
</reference>
<evidence type="ECO:0000313" key="1">
    <source>
        <dbReference type="EMBL" id="KZT72428.1"/>
    </source>
</evidence>
<dbReference type="Proteomes" id="UP000076727">
    <property type="component" value="Unassembled WGS sequence"/>
</dbReference>
<accession>A0A165SSI6</accession>
<organism evidence="1 2">
    <name type="scientific">Daedalea quercina L-15889</name>
    <dbReference type="NCBI Taxonomy" id="1314783"/>
    <lineage>
        <taxon>Eukaryota</taxon>
        <taxon>Fungi</taxon>
        <taxon>Dikarya</taxon>
        <taxon>Basidiomycota</taxon>
        <taxon>Agaricomycotina</taxon>
        <taxon>Agaricomycetes</taxon>
        <taxon>Polyporales</taxon>
        <taxon>Fomitopsis</taxon>
    </lineage>
</organism>
<gene>
    <name evidence="1" type="ORF">DAEQUDRAFT_35214</name>
</gene>
<sequence>MYKRIERPRKLRLRSRKLRRQLWTRAASLGDRLVLFYTSEPRRRLWKSPRHGPSSRDLLLLYELPLACCPHISTSMLILTICHTNHTSNFELVTAVEIWAFPTKILHTPNL</sequence>
<keyword evidence="2" id="KW-1185">Reference proteome</keyword>